<dbReference type="RefSeq" id="WP_161405528.1">
    <property type="nucleotide sequence ID" value="NZ_WTUZ01000010.1"/>
</dbReference>
<dbReference type="Proteomes" id="UP000481087">
    <property type="component" value="Unassembled WGS sequence"/>
</dbReference>
<name>A0A6L8UV06_9BACL</name>
<gene>
    <name evidence="1" type="ORF">GQF01_03675</name>
</gene>
<comment type="caution">
    <text evidence="1">The sequence shown here is derived from an EMBL/GenBank/DDBJ whole genome shotgun (WGS) entry which is preliminary data.</text>
</comment>
<protein>
    <submittedName>
        <fullName evidence="1">Uncharacterized protein</fullName>
    </submittedName>
</protein>
<evidence type="ECO:0000313" key="1">
    <source>
        <dbReference type="EMBL" id="MZQ81221.1"/>
    </source>
</evidence>
<proteinExistence type="predicted"/>
<keyword evidence="2" id="KW-1185">Reference proteome</keyword>
<reference evidence="1 2" key="1">
    <citation type="submission" date="2019-12" db="EMBL/GenBank/DDBJ databases">
        <title>Paenibacillus sp. nov. sp. isolated from soil.</title>
        <authorList>
            <person name="Kim J."/>
            <person name="Jeong S.E."/>
            <person name="Jung H.S."/>
            <person name="Jeon C.O."/>
        </authorList>
    </citation>
    <scope>NUCLEOTIDE SEQUENCE [LARGE SCALE GENOMIC DNA]</scope>
    <source>
        <strain evidence="1 2">5J-6</strain>
    </source>
</reference>
<evidence type="ECO:0000313" key="2">
    <source>
        <dbReference type="Proteomes" id="UP000481087"/>
    </source>
</evidence>
<organism evidence="1 2">
    <name type="scientific">Paenibacillus silvestris</name>
    <dbReference type="NCBI Taxonomy" id="2606219"/>
    <lineage>
        <taxon>Bacteria</taxon>
        <taxon>Bacillati</taxon>
        <taxon>Bacillota</taxon>
        <taxon>Bacilli</taxon>
        <taxon>Bacillales</taxon>
        <taxon>Paenibacillaceae</taxon>
        <taxon>Paenibacillus</taxon>
    </lineage>
</organism>
<sequence>MLESLTRTAFVDDCLNMMNASDDICEAFKEVSRTHRTFAQFGSLTRSDDQIAFELLARYRNDWESHRTVKEDVGFLSAPLVPKTQAESSLALALGWIAHRAARAHLTPESAEAGLYQDAELFRKQYVGGSGISREELAELFSVQQQRFFIEMHTFVPDADDIEGWFDRLDQMIREWEGDMAQLAIVVVDPDLEKVQRYVNESNFYDEDDALIRLADSIRSGGKPSQSEIDAALSVEPRSGYACALHQAIRSLRSASVFFTGSNDLSSFEEFLAV</sequence>
<accession>A0A6L8UV06</accession>
<dbReference type="EMBL" id="WTUZ01000010">
    <property type="protein sequence ID" value="MZQ81221.1"/>
    <property type="molecule type" value="Genomic_DNA"/>
</dbReference>
<dbReference type="AlphaFoldDB" id="A0A6L8UV06"/>